<keyword evidence="3" id="KW-1185">Reference proteome</keyword>
<dbReference type="EMBL" id="QLYX01000001">
    <property type="protein sequence ID" value="RAY16846.1"/>
    <property type="molecule type" value="Genomic_DNA"/>
</dbReference>
<evidence type="ECO:0000256" key="1">
    <source>
        <dbReference type="SAM" id="MobiDB-lite"/>
    </source>
</evidence>
<dbReference type="InterPro" id="IPR023825">
    <property type="entry name" value="CRISPR-assoc_RAMP_BGP1436"/>
</dbReference>
<dbReference type="Proteomes" id="UP000251891">
    <property type="component" value="Unassembled WGS sequence"/>
</dbReference>
<reference evidence="2 3" key="1">
    <citation type="submission" date="2018-06" db="EMBL/GenBank/DDBJ databases">
        <title>Actinomadura craniellae sp. nov. isolated from marine sponge Craniella sp.</title>
        <authorList>
            <person name="Li L."/>
            <person name="Xu Q.H."/>
            <person name="Lin H.W."/>
            <person name="Lu Y.H."/>
        </authorList>
    </citation>
    <scope>NUCLEOTIDE SEQUENCE [LARGE SCALE GENOMIC DNA]</scope>
    <source>
        <strain evidence="2 3">LHW63021</strain>
    </source>
</reference>
<protein>
    <submittedName>
        <fullName evidence="2">TIGR03986 family CRISPR-associated RAMP protein</fullName>
    </submittedName>
</protein>
<dbReference type="RefSeq" id="WP_111862897.1">
    <property type="nucleotide sequence ID" value="NZ_QLYX01000001.1"/>
</dbReference>
<name>A0A365HD52_9ACTN</name>
<feature type="region of interest" description="Disordered" evidence="1">
    <location>
        <begin position="606"/>
        <end position="629"/>
    </location>
</feature>
<dbReference type="NCBIfam" id="TIGR03986">
    <property type="entry name" value="TIGR03986 family CRISPR-associated RAMP protein"/>
    <property type="match status" value="1"/>
</dbReference>
<organism evidence="2 3">
    <name type="scientific">Actinomadura craniellae</name>
    <dbReference type="NCBI Taxonomy" id="2231787"/>
    <lineage>
        <taxon>Bacteria</taxon>
        <taxon>Bacillati</taxon>
        <taxon>Actinomycetota</taxon>
        <taxon>Actinomycetes</taxon>
        <taxon>Streptosporangiales</taxon>
        <taxon>Thermomonosporaceae</taxon>
        <taxon>Actinomadura</taxon>
    </lineage>
</organism>
<proteinExistence type="predicted"/>
<feature type="region of interest" description="Disordered" evidence="1">
    <location>
        <begin position="423"/>
        <end position="448"/>
    </location>
</feature>
<evidence type="ECO:0000313" key="2">
    <source>
        <dbReference type="EMBL" id="RAY16846.1"/>
    </source>
</evidence>
<evidence type="ECO:0000313" key="3">
    <source>
        <dbReference type="Proteomes" id="UP000251891"/>
    </source>
</evidence>
<feature type="compositionally biased region" description="Acidic residues" evidence="1">
    <location>
        <begin position="619"/>
        <end position="629"/>
    </location>
</feature>
<dbReference type="OrthoDB" id="5362408at2"/>
<gene>
    <name evidence="2" type="ORF">DPM19_01380</name>
</gene>
<sequence>MAKFINPYTFVSLPETIDRARPAGHHRAVPGHLCGSMTVTWTLRTPLLLPQAEGPVSDGGVTIPGSSVKGAVRSLHETLMGGCLRVLDETFVPVYRRPAVGMGEGWYLGRVETATETGRAVTVNVTEETVWVPIEGIRHALQGVPRTGDTVDLAEWAISETSLGRREADQAGVRGGDGWVILVGDGGTRRRSKRFFCAAGRLPAEGDLLDVTLDAWQEYQRLCDGTDDMRRYRQNPRHPEVKEWASGPVTAPVTWQDRRTIGLRRRATGRLWRGDVVWVHVDAATGTIDHLSMAAIWRVPGSGSLGERVPADAHPCTDPGHLCVSCRMFGAADTSGGDREAEADQRSYAGHVRFGSATAENVTTTTVRLAPLGAPRPGAGQFYLEHGRDDPASAEENLPAAYWGSEHDADGLRAVRGRKFYWHGDPERQDPPRHVARPEQRNEHMSQDRRLVPKGTVFTQRIRFDNLSRAELGSLLVTLQPGVLLPRCEGLQSADYALHLGGGKPLGLGSCEVTVTGLECWDAAARYAGAEPSAPDPWTYTDALLSDVARLAAPAARRRWPALSRVLRVDGVAPEALWYPLGGPAPRDRDRSFAYFSRTNGRFLRNRREPIVPLPDPADRDDDQTQEAR</sequence>
<comment type="caution">
    <text evidence="2">The sequence shown here is derived from an EMBL/GenBank/DDBJ whole genome shotgun (WGS) entry which is preliminary data.</text>
</comment>
<accession>A0A365HD52</accession>
<dbReference type="AlphaFoldDB" id="A0A365HD52"/>